<proteinExistence type="predicted"/>
<evidence type="ECO:0000259" key="2">
    <source>
        <dbReference type="Pfam" id="PF00248"/>
    </source>
</evidence>
<organism evidence="3 4">
    <name type="scientific">Heyndrickxia acidicola</name>
    <dbReference type="NCBI Taxonomy" id="209389"/>
    <lineage>
        <taxon>Bacteria</taxon>
        <taxon>Bacillati</taxon>
        <taxon>Bacillota</taxon>
        <taxon>Bacilli</taxon>
        <taxon>Bacillales</taxon>
        <taxon>Bacillaceae</taxon>
        <taxon>Heyndrickxia</taxon>
    </lineage>
</organism>
<dbReference type="RefSeq" id="WP_066269209.1">
    <property type="nucleotide sequence ID" value="NZ_JARMAB010000012.1"/>
</dbReference>
<sequence length="103" mass="11474">MFSQENIDKNLSLVASLREIAAEKQITLPQLAVAWVLAKGEDIIPLIGARRVSQLQESLKSMDVHLSENDVKRIEQAIRENEIAGGSFPNMKFRNGIVSKESL</sequence>
<gene>
    <name evidence="3" type="ORF">P4T90_09190</name>
</gene>
<name>A0ABU6MFR8_9BACI</name>
<dbReference type="PANTHER" id="PTHR43625:SF40">
    <property type="entry name" value="ALDO-KETO REDUCTASE YAKC [NADP(+)]"/>
    <property type="match status" value="1"/>
</dbReference>
<dbReference type="EMBL" id="JARMAB010000012">
    <property type="protein sequence ID" value="MED1203253.1"/>
    <property type="molecule type" value="Genomic_DNA"/>
</dbReference>
<dbReference type="InterPro" id="IPR036812">
    <property type="entry name" value="NAD(P)_OxRdtase_dom_sf"/>
</dbReference>
<feature type="domain" description="NADP-dependent oxidoreductase" evidence="2">
    <location>
        <begin position="7"/>
        <end position="78"/>
    </location>
</feature>
<dbReference type="Proteomes" id="UP001341444">
    <property type="component" value="Unassembled WGS sequence"/>
</dbReference>
<reference evidence="3 4" key="1">
    <citation type="submission" date="2023-03" db="EMBL/GenBank/DDBJ databases">
        <title>Bacillus Genome Sequencing.</title>
        <authorList>
            <person name="Dunlap C."/>
        </authorList>
    </citation>
    <scope>NUCLEOTIDE SEQUENCE [LARGE SCALE GENOMIC DNA]</scope>
    <source>
        <strain evidence="3 4">B-23453</strain>
    </source>
</reference>
<protein>
    <submittedName>
        <fullName evidence="3">Aldo/keto reductase</fullName>
    </submittedName>
</protein>
<evidence type="ECO:0000313" key="4">
    <source>
        <dbReference type="Proteomes" id="UP001341444"/>
    </source>
</evidence>
<dbReference type="InterPro" id="IPR050791">
    <property type="entry name" value="Aldo-Keto_reductase"/>
</dbReference>
<dbReference type="Pfam" id="PF00248">
    <property type="entry name" value="Aldo_ket_red"/>
    <property type="match status" value="1"/>
</dbReference>
<dbReference type="InterPro" id="IPR023210">
    <property type="entry name" value="NADP_OxRdtase_dom"/>
</dbReference>
<keyword evidence="4" id="KW-1185">Reference proteome</keyword>
<dbReference type="Gene3D" id="3.20.20.100">
    <property type="entry name" value="NADP-dependent oxidoreductase domain"/>
    <property type="match status" value="1"/>
</dbReference>
<evidence type="ECO:0000256" key="1">
    <source>
        <dbReference type="ARBA" id="ARBA00023002"/>
    </source>
</evidence>
<dbReference type="PANTHER" id="PTHR43625">
    <property type="entry name" value="AFLATOXIN B1 ALDEHYDE REDUCTASE"/>
    <property type="match status" value="1"/>
</dbReference>
<dbReference type="SUPFAM" id="SSF51430">
    <property type="entry name" value="NAD(P)-linked oxidoreductase"/>
    <property type="match status" value="1"/>
</dbReference>
<comment type="caution">
    <text evidence="3">The sequence shown here is derived from an EMBL/GenBank/DDBJ whole genome shotgun (WGS) entry which is preliminary data.</text>
</comment>
<keyword evidence="1" id="KW-0560">Oxidoreductase</keyword>
<accession>A0ABU6MFR8</accession>
<evidence type="ECO:0000313" key="3">
    <source>
        <dbReference type="EMBL" id="MED1203253.1"/>
    </source>
</evidence>